<evidence type="ECO:0000256" key="6">
    <source>
        <dbReference type="SAM" id="MobiDB-lite"/>
    </source>
</evidence>
<sequence>MDDNLSTTPISIKSNNLRSNPSTPPTPTTSSYNTHTNDNISSIFNQFNCLSFNDKLLALNFILPSLSIPQVIHANNLLAPRLKRDFLKELPLELSLHILSFINHPNTLARCSQVSKWWRDIVEDENNWKDMCFKHRYKPSSSSLQHRVNFYRSNSIVRRNSLDLNYDNSFWTSQQPIQQFSYKKHFKHSYLTESNWRKGGRLISSHVSPEDAVVTSLVMDDNFIIIGMSNSNIHIFDATTGRWKCALQGHIQGVWCLVLVSNIPHLSSSNYPPSPHSSSTQNTPKQEFGLGFDFDFIRPPLSNHNSFPSTSFNQLNDDQYQRSNSTDFNNPSSSSSKQRRKHFSKIFRGNNFANDGKSICGAVKGWGQNGTIVVSGSCDRHVRVWDAESGLCLHTLSGHTSTIRCVKVIPGKPIAVSGSRDATIRVWNIENGTLIHILQGHQHSVRSLDVSGDKIVSGSYDCTSKLWDLNSGECLFTFQGHAHQIYSIAFNGDKIATGSMDNTVRIWSASQKKCLAMLQGHTALIGTLQLTDNILVTGGSDGRVIVYNLENYECLHRIDAHSNSVTSLQFDERFIVSAGNDGRIKLWDFETGKRIRDLSERGESIWRLAFTEEKCVILSRRNGKTTTELRNKEVEADRLNQRKKARSMQSHSQNVTSSLASRNRASSSDKSTKPAKQQEVLTREEKRNIKQKKDFGEYGARQKSKSQQKPHQDNYQSGGLIALNTKKRDTRTIEEIQHDLKSKKSIDNGHSKSDTRQSISKRKAPSLPDLSKRKTASKDSKNDIDSDDSISNDVDSDGGDGYNSHDIWSLFGKDKAKYLERDYDSNESDADMEATNEDVIDEELSR</sequence>
<dbReference type="InterPro" id="IPR001680">
    <property type="entry name" value="WD40_rpt"/>
</dbReference>
<dbReference type="KEGG" id="wic:J056_000134"/>
<keyword evidence="9" id="KW-1185">Reference proteome</keyword>
<proteinExistence type="inferred from homology"/>
<dbReference type="GeneID" id="20373086"/>
<evidence type="ECO:0000256" key="4">
    <source>
        <dbReference type="ARBA" id="ARBA00023054"/>
    </source>
</evidence>
<dbReference type="InterPro" id="IPR013256">
    <property type="entry name" value="Chromatin_SPT2"/>
</dbReference>
<evidence type="ECO:0000313" key="9">
    <source>
        <dbReference type="Proteomes" id="UP000014064"/>
    </source>
</evidence>
<dbReference type="InterPro" id="IPR019775">
    <property type="entry name" value="WD40_repeat_CS"/>
</dbReference>
<dbReference type="InterPro" id="IPR015943">
    <property type="entry name" value="WD40/YVTN_repeat-like_dom_sf"/>
</dbReference>
<dbReference type="OMA" id="CLEVHGD"/>
<keyword evidence="3" id="KW-0677">Repeat</keyword>
<dbReference type="SMART" id="SM00320">
    <property type="entry name" value="WD40"/>
    <property type="match status" value="7"/>
</dbReference>
<dbReference type="SMART" id="SM00256">
    <property type="entry name" value="FBOX"/>
    <property type="match status" value="1"/>
</dbReference>
<dbReference type="RefSeq" id="XP_009265807.1">
    <property type="nucleotide sequence ID" value="XM_009267532.1"/>
</dbReference>
<feature type="compositionally biased region" description="Polar residues" evidence="6">
    <location>
        <begin position="312"/>
        <end position="322"/>
    </location>
</feature>
<dbReference type="HOGENOM" id="CLU_000288_103_2_1"/>
<dbReference type="PANTHER" id="PTHR19848:SF8">
    <property type="entry name" value="F-BOX AND WD REPEAT DOMAIN CONTAINING 7"/>
    <property type="match status" value="1"/>
</dbReference>
<dbReference type="Pfam" id="PF08243">
    <property type="entry name" value="SPT2"/>
    <property type="match status" value="1"/>
</dbReference>
<evidence type="ECO:0000256" key="2">
    <source>
        <dbReference type="ARBA" id="ARBA00022574"/>
    </source>
</evidence>
<feature type="compositionally biased region" description="Acidic residues" evidence="6">
    <location>
        <begin position="785"/>
        <end position="798"/>
    </location>
</feature>
<dbReference type="PROSITE" id="PS00678">
    <property type="entry name" value="WD_REPEATS_1"/>
    <property type="match status" value="4"/>
</dbReference>
<feature type="repeat" description="WD" evidence="5">
    <location>
        <begin position="396"/>
        <end position="437"/>
    </location>
</feature>
<evidence type="ECO:0000313" key="8">
    <source>
        <dbReference type="EMBL" id="EOR04791.1"/>
    </source>
</evidence>
<evidence type="ECO:0000256" key="5">
    <source>
        <dbReference type="PROSITE-ProRule" id="PRU00221"/>
    </source>
</evidence>
<feature type="repeat" description="WD" evidence="5">
    <location>
        <begin position="478"/>
        <end position="517"/>
    </location>
</feature>
<feature type="repeat" description="WD" evidence="5">
    <location>
        <begin position="438"/>
        <end position="477"/>
    </location>
</feature>
<dbReference type="Proteomes" id="UP000014064">
    <property type="component" value="Unassembled WGS sequence"/>
</dbReference>
<evidence type="ECO:0000259" key="7">
    <source>
        <dbReference type="PROSITE" id="PS50181"/>
    </source>
</evidence>
<keyword evidence="2 5" id="KW-0853">WD repeat</keyword>
<feature type="repeat" description="WD" evidence="5">
    <location>
        <begin position="366"/>
        <end position="395"/>
    </location>
</feature>
<feature type="compositionally biased region" description="Polar residues" evidence="6">
    <location>
        <begin position="647"/>
        <end position="656"/>
    </location>
</feature>
<dbReference type="SUPFAM" id="SSF50978">
    <property type="entry name" value="WD40 repeat-like"/>
    <property type="match status" value="2"/>
</dbReference>
<feature type="compositionally biased region" description="Basic and acidic residues" evidence="6">
    <location>
        <begin position="681"/>
        <end position="696"/>
    </location>
</feature>
<organism evidence="8 9">
    <name type="scientific">Wallemia ichthyophaga (strain EXF-994 / CBS 113033)</name>
    <dbReference type="NCBI Taxonomy" id="1299270"/>
    <lineage>
        <taxon>Eukaryota</taxon>
        <taxon>Fungi</taxon>
        <taxon>Dikarya</taxon>
        <taxon>Basidiomycota</taxon>
        <taxon>Wallemiomycotina</taxon>
        <taxon>Wallemiomycetes</taxon>
        <taxon>Wallemiales</taxon>
        <taxon>Wallemiaceae</taxon>
        <taxon>Wallemia</taxon>
    </lineage>
</organism>
<gene>
    <name evidence="8" type="ORF">J056_000134</name>
</gene>
<reference evidence="9" key="1">
    <citation type="journal article" date="2013" name="BMC Genomics">
        <title>Genome and transcriptome sequencing of the halophilic fungus Wallemia ichthyophaga: haloadaptations present and absent.</title>
        <authorList>
            <person name="Zajc J."/>
            <person name="Liu Y."/>
            <person name="Dai W."/>
            <person name="Yang Z."/>
            <person name="Hu J."/>
            <person name="Gostincar C."/>
            <person name="Gunde-Cimerman N."/>
        </authorList>
    </citation>
    <scope>NUCLEOTIDE SEQUENCE [LARGE SCALE GENOMIC DNA]</scope>
    <source>
        <strain evidence="9">EXF-994 / CBS 113033</strain>
    </source>
</reference>
<dbReference type="PANTHER" id="PTHR19848">
    <property type="entry name" value="WD40 REPEAT PROTEIN"/>
    <property type="match status" value="1"/>
</dbReference>
<dbReference type="EMBL" id="KE007224">
    <property type="protein sequence ID" value="EOR04791.1"/>
    <property type="molecule type" value="Genomic_DNA"/>
</dbReference>
<feature type="region of interest" description="Disordered" evidence="6">
    <location>
        <begin position="823"/>
        <end position="846"/>
    </location>
</feature>
<feature type="domain" description="F-box" evidence="7">
    <location>
        <begin position="84"/>
        <end position="131"/>
    </location>
</feature>
<dbReference type="Pfam" id="PF12937">
    <property type="entry name" value="F-box-like"/>
    <property type="match status" value="1"/>
</dbReference>
<name>R9AXI9_WALI9</name>
<feature type="compositionally biased region" description="Basic and acidic residues" evidence="6">
    <location>
        <begin position="726"/>
        <end position="755"/>
    </location>
</feature>
<protein>
    <submittedName>
        <fullName evidence="8">F-box/WD repeat-containing protein 7</fullName>
    </submittedName>
</protein>
<dbReference type="CDD" id="cd00200">
    <property type="entry name" value="WD40"/>
    <property type="match status" value="1"/>
</dbReference>
<feature type="compositionally biased region" description="Low complexity" evidence="6">
    <location>
        <begin position="323"/>
        <end position="336"/>
    </location>
</feature>
<dbReference type="Gene3D" id="1.20.1280.50">
    <property type="match status" value="1"/>
</dbReference>
<feature type="region of interest" description="Disordered" evidence="6">
    <location>
        <begin position="1"/>
        <end position="34"/>
    </location>
</feature>
<feature type="repeat" description="WD" evidence="5">
    <location>
        <begin position="518"/>
        <end position="557"/>
    </location>
</feature>
<dbReference type="InterPro" id="IPR020472">
    <property type="entry name" value="WD40_PAC1"/>
</dbReference>
<feature type="compositionally biased region" description="Polar residues" evidence="6">
    <location>
        <begin position="1"/>
        <end position="13"/>
    </location>
</feature>
<dbReference type="Gene3D" id="2.130.10.10">
    <property type="entry name" value="YVTN repeat-like/Quinoprotein amine dehydrogenase"/>
    <property type="match status" value="2"/>
</dbReference>
<comment type="similarity">
    <text evidence="1">Belongs to the SPT2 family.</text>
</comment>
<dbReference type="Pfam" id="PF00400">
    <property type="entry name" value="WD40"/>
    <property type="match status" value="6"/>
</dbReference>
<dbReference type="SUPFAM" id="SSF81383">
    <property type="entry name" value="F-box domain"/>
    <property type="match status" value="1"/>
</dbReference>
<dbReference type="eggNOG" id="KOG0274">
    <property type="taxonomic scope" value="Eukaryota"/>
</dbReference>
<dbReference type="PROSITE" id="PS50082">
    <property type="entry name" value="WD_REPEATS_2"/>
    <property type="match status" value="6"/>
</dbReference>
<dbReference type="InterPro" id="IPR036047">
    <property type="entry name" value="F-box-like_dom_sf"/>
</dbReference>
<feature type="region of interest" description="Disordered" evidence="6">
    <location>
        <begin position="628"/>
        <end position="806"/>
    </location>
</feature>
<feature type="compositionally biased region" description="Acidic residues" evidence="6">
    <location>
        <begin position="825"/>
        <end position="846"/>
    </location>
</feature>
<feature type="repeat" description="WD" evidence="5">
    <location>
        <begin position="558"/>
        <end position="597"/>
    </location>
</feature>
<dbReference type="AlphaFoldDB" id="R9AXI9"/>
<evidence type="ECO:0000256" key="1">
    <source>
        <dbReference type="ARBA" id="ARBA00006461"/>
    </source>
</evidence>
<feature type="compositionally biased region" description="Low complexity" evidence="6">
    <location>
        <begin position="657"/>
        <end position="668"/>
    </location>
</feature>
<dbReference type="PROSITE" id="PS50294">
    <property type="entry name" value="WD_REPEATS_REGION"/>
    <property type="match status" value="4"/>
</dbReference>
<dbReference type="PROSITE" id="PS50181">
    <property type="entry name" value="FBOX"/>
    <property type="match status" value="1"/>
</dbReference>
<feature type="region of interest" description="Disordered" evidence="6">
    <location>
        <begin position="312"/>
        <end position="340"/>
    </location>
</feature>
<feature type="compositionally biased region" description="Basic and acidic residues" evidence="6">
    <location>
        <begin position="628"/>
        <end position="640"/>
    </location>
</feature>
<accession>R9AXI9</accession>
<keyword evidence="4" id="KW-0175">Coiled coil</keyword>
<dbReference type="PRINTS" id="PR00320">
    <property type="entry name" value="GPROTEINBRPT"/>
</dbReference>
<dbReference type="InterPro" id="IPR036322">
    <property type="entry name" value="WD40_repeat_dom_sf"/>
</dbReference>
<evidence type="ECO:0000256" key="3">
    <source>
        <dbReference type="ARBA" id="ARBA00022737"/>
    </source>
</evidence>
<dbReference type="STRING" id="1299270.R9AXI9"/>
<dbReference type="InterPro" id="IPR001810">
    <property type="entry name" value="F-box_dom"/>
</dbReference>
<dbReference type="OrthoDB" id="190105at2759"/>
<feature type="compositionally biased region" description="Basic and acidic residues" evidence="6">
    <location>
        <begin position="770"/>
        <end position="784"/>
    </location>
</feature>